<dbReference type="RefSeq" id="WP_236343877.1">
    <property type="nucleotide sequence ID" value="NZ_CAKMMF010000020.1"/>
</dbReference>
<dbReference type="SUPFAM" id="SSF160719">
    <property type="entry name" value="gpW/gp25-like"/>
    <property type="match status" value="1"/>
</dbReference>
<dbReference type="Gene3D" id="3.10.450.40">
    <property type="match status" value="1"/>
</dbReference>
<protein>
    <recommendedName>
        <fullName evidence="3">DUF2634 domain-containing protein</fullName>
    </recommendedName>
</protein>
<reference evidence="1" key="1">
    <citation type="submission" date="2022-01" db="EMBL/GenBank/DDBJ databases">
        <authorList>
            <person name="Criscuolo A."/>
        </authorList>
    </citation>
    <scope>NUCLEOTIDE SEQUENCE</scope>
    <source>
        <strain evidence="1">CIP111893</strain>
    </source>
</reference>
<evidence type="ECO:0000313" key="1">
    <source>
        <dbReference type="EMBL" id="CAH1212315.1"/>
    </source>
</evidence>
<dbReference type="Pfam" id="PF10934">
    <property type="entry name" value="Sheath_initiator"/>
    <property type="match status" value="1"/>
</dbReference>
<dbReference type="InterPro" id="IPR020288">
    <property type="entry name" value="Sheath_initiator"/>
</dbReference>
<accession>A0ABM9CFQ2</accession>
<organism evidence="1 2">
    <name type="scientific">Paenibacillus plantiphilus</name>
    <dbReference type="NCBI Taxonomy" id="2905650"/>
    <lineage>
        <taxon>Bacteria</taxon>
        <taxon>Bacillati</taxon>
        <taxon>Bacillota</taxon>
        <taxon>Bacilli</taxon>
        <taxon>Bacillales</taxon>
        <taxon>Paenibacillaceae</taxon>
        <taxon>Paenibacillus</taxon>
    </lineage>
</organism>
<proteinExistence type="predicted"/>
<evidence type="ECO:0008006" key="3">
    <source>
        <dbReference type="Google" id="ProtNLM"/>
    </source>
</evidence>
<evidence type="ECO:0000313" key="2">
    <source>
        <dbReference type="Proteomes" id="UP000838686"/>
    </source>
</evidence>
<dbReference type="EMBL" id="CAKMMF010000020">
    <property type="protein sequence ID" value="CAH1212315.1"/>
    <property type="molecule type" value="Genomic_DNA"/>
</dbReference>
<name>A0ABM9CFQ2_9BACL</name>
<gene>
    <name evidence="1" type="ORF">PAECIP111893_03519</name>
</gene>
<dbReference type="Proteomes" id="UP000838686">
    <property type="component" value="Unassembled WGS sequence"/>
</dbReference>
<keyword evidence="2" id="KW-1185">Reference proteome</keyword>
<comment type="caution">
    <text evidence="1">The sequence shown here is derived from an EMBL/GenBank/DDBJ whole genome shotgun (WGS) entry which is preliminary data.</text>
</comment>
<sequence>MIPQGGFPLEGVVQTLEQASRTYKLHYEDRRIVGYIDGIDAVKQAVFKILQTTRGDHYIYNYDYGFQSMLYLDAAAFQVEMSRQLVEALLQDDRILSVDNIVFSFDGDSALITFTVVSTFGTFEASKGVSANV</sequence>